<evidence type="ECO:0000313" key="1">
    <source>
        <dbReference type="EMBL" id="STT82683.1"/>
    </source>
</evidence>
<dbReference type="EMBL" id="UGLH01000006">
    <property type="protein sequence ID" value="STT82683.1"/>
    <property type="molecule type" value="Genomic_DNA"/>
</dbReference>
<accession>A0A377XGM0</accession>
<proteinExistence type="predicted"/>
<dbReference type="AlphaFoldDB" id="A0A377XGM0"/>
<protein>
    <submittedName>
        <fullName evidence="1">Branched chain amino acid ABC transporter ATPase</fullName>
    </submittedName>
</protein>
<name>A0A377XGM0_KLEPN</name>
<reference evidence="1 2" key="1">
    <citation type="submission" date="2018-06" db="EMBL/GenBank/DDBJ databases">
        <authorList>
            <consortium name="Pathogen Informatics"/>
            <person name="Doyle S."/>
        </authorList>
    </citation>
    <scope>NUCLEOTIDE SEQUENCE [LARGE SCALE GENOMIC DNA]</scope>
    <source>
        <strain evidence="1 2">NCTC5047</strain>
    </source>
</reference>
<sequence>MSQPRLLLLDEPSLGLAPIIIQQIFDTHRAAARARDDDLPG</sequence>
<evidence type="ECO:0000313" key="2">
    <source>
        <dbReference type="Proteomes" id="UP000254340"/>
    </source>
</evidence>
<dbReference type="Proteomes" id="UP000254340">
    <property type="component" value="Unassembled WGS sequence"/>
</dbReference>
<gene>
    <name evidence="1" type="primary">livF_7</name>
    <name evidence="1" type="ORF">NCTC5047_03655</name>
</gene>
<organism evidence="1 2">
    <name type="scientific">Klebsiella pneumoniae</name>
    <dbReference type="NCBI Taxonomy" id="573"/>
    <lineage>
        <taxon>Bacteria</taxon>
        <taxon>Pseudomonadati</taxon>
        <taxon>Pseudomonadota</taxon>
        <taxon>Gammaproteobacteria</taxon>
        <taxon>Enterobacterales</taxon>
        <taxon>Enterobacteriaceae</taxon>
        <taxon>Klebsiella/Raoultella group</taxon>
        <taxon>Klebsiella</taxon>
        <taxon>Klebsiella pneumoniae complex</taxon>
    </lineage>
</organism>